<feature type="domain" description="Fibronectin type-III" evidence="2">
    <location>
        <begin position="224"/>
        <end position="312"/>
    </location>
</feature>
<feature type="signal peptide" evidence="1">
    <location>
        <begin position="1"/>
        <end position="20"/>
    </location>
</feature>
<dbReference type="InterPro" id="IPR013783">
    <property type="entry name" value="Ig-like_fold"/>
</dbReference>
<dbReference type="Pfam" id="PF00041">
    <property type="entry name" value="fn3"/>
    <property type="match status" value="1"/>
</dbReference>
<evidence type="ECO:0000313" key="4">
    <source>
        <dbReference type="Proteomes" id="UP001152320"/>
    </source>
</evidence>
<dbReference type="AlphaFoldDB" id="A0A9Q1BN99"/>
<name>A0A9Q1BN99_HOLLE</name>
<keyword evidence="1" id="KW-0732">Signal</keyword>
<gene>
    <name evidence="3" type="ORF">HOLleu_29170</name>
</gene>
<dbReference type="CDD" id="cd00063">
    <property type="entry name" value="FN3"/>
    <property type="match status" value="1"/>
</dbReference>
<protein>
    <submittedName>
        <fullName evidence="3">Receptor-type tyrosine-protein phosphatase F</fullName>
    </submittedName>
</protein>
<dbReference type="InterPro" id="IPR003961">
    <property type="entry name" value="FN3_dom"/>
</dbReference>
<dbReference type="Gene3D" id="2.60.40.10">
    <property type="entry name" value="Immunoglobulins"/>
    <property type="match status" value="1"/>
</dbReference>
<reference evidence="3" key="1">
    <citation type="submission" date="2021-10" db="EMBL/GenBank/DDBJ databases">
        <title>Tropical sea cucumber genome reveals ecological adaptation and Cuvierian tubules defense mechanism.</title>
        <authorList>
            <person name="Chen T."/>
        </authorList>
    </citation>
    <scope>NUCLEOTIDE SEQUENCE</scope>
    <source>
        <strain evidence="3">Nanhai2018</strain>
        <tissue evidence="3">Muscle</tissue>
    </source>
</reference>
<organism evidence="3 4">
    <name type="scientific">Holothuria leucospilota</name>
    <name type="common">Black long sea cucumber</name>
    <name type="synonym">Mertensiothuria leucospilota</name>
    <dbReference type="NCBI Taxonomy" id="206669"/>
    <lineage>
        <taxon>Eukaryota</taxon>
        <taxon>Metazoa</taxon>
        <taxon>Echinodermata</taxon>
        <taxon>Eleutherozoa</taxon>
        <taxon>Echinozoa</taxon>
        <taxon>Holothuroidea</taxon>
        <taxon>Aspidochirotacea</taxon>
        <taxon>Aspidochirotida</taxon>
        <taxon>Holothuriidae</taxon>
        <taxon>Holothuria</taxon>
    </lineage>
</organism>
<dbReference type="SUPFAM" id="SSF49265">
    <property type="entry name" value="Fibronectin type III"/>
    <property type="match status" value="1"/>
</dbReference>
<feature type="chain" id="PRO_5040456397" evidence="1">
    <location>
        <begin position="21"/>
        <end position="312"/>
    </location>
</feature>
<dbReference type="PROSITE" id="PS50853">
    <property type="entry name" value="FN3"/>
    <property type="match status" value="1"/>
</dbReference>
<keyword evidence="4" id="KW-1185">Reference proteome</keyword>
<evidence type="ECO:0000313" key="3">
    <source>
        <dbReference type="EMBL" id="KAJ8029708.1"/>
    </source>
</evidence>
<sequence length="312" mass="34981">MHKYYLLVVVFLLKALTLRGCDFSRKNGCSSPSKVYGGKLRFTGKSGLYEASPPSWIAGKRIIFLQKDFPSRPSSGRGRVRVGKRGCNHGFCQQSYSSSSLIQPCVTGHDPMFDEDLSLELETKSTRRNVRLVATWSIIDKSSCEIINKSLIIQQKDRDACTNSPDLVDPPQAIKIDSLSGVKDIKVEYPNSLYNVTLEVICGTGDTYTKSVQQRSAEMGPTGAPTNLNQKKIGTSVLYEWSEPPCGERNGNIIAYECVFKMDGQRYPRTDRTTNKKKFYFGVEPGGKYSFKVRAETTRGRGRFTQTITYRL</sequence>
<dbReference type="Proteomes" id="UP001152320">
    <property type="component" value="Chromosome 14"/>
</dbReference>
<dbReference type="InterPro" id="IPR036116">
    <property type="entry name" value="FN3_sf"/>
</dbReference>
<dbReference type="EMBL" id="JAIZAY010000014">
    <property type="protein sequence ID" value="KAJ8029708.1"/>
    <property type="molecule type" value="Genomic_DNA"/>
</dbReference>
<keyword evidence="3" id="KW-0675">Receptor</keyword>
<evidence type="ECO:0000256" key="1">
    <source>
        <dbReference type="SAM" id="SignalP"/>
    </source>
</evidence>
<dbReference type="OrthoDB" id="5969272at2759"/>
<accession>A0A9Q1BN99</accession>
<evidence type="ECO:0000259" key="2">
    <source>
        <dbReference type="PROSITE" id="PS50853"/>
    </source>
</evidence>
<comment type="caution">
    <text evidence="3">The sequence shown here is derived from an EMBL/GenBank/DDBJ whole genome shotgun (WGS) entry which is preliminary data.</text>
</comment>
<proteinExistence type="predicted"/>